<feature type="compositionally biased region" description="Basic and acidic residues" evidence="1">
    <location>
        <begin position="29"/>
        <end position="45"/>
    </location>
</feature>
<gene>
    <name evidence="2" type="ORF">BaRGS_00024287</name>
</gene>
<feature type="region of interest" description="Disordered" evidence="1">
    <location>
        <begin position="1"/>
        <end position="104"/>
    </location>
</feature>
<evidence type="ECO:0000313" key="2">
    <source>
        <dbReference type="EMBL" id="KAK7484531.1"/>
    </source>
</evidence>
<feature type="compositionally biased region" description="Basic and acidic residues" evidence="1">
    <location>
        <begin position="69"/>
        <end position="81"/>
    </location>
</feature>
<keyword evidence="3" id="KW-1185">Reference proteome</keyword>
<protein>
    <submittedName>
        <fullName evidence="2">Uncharacterized protein</fullName>
    </submittedName>
</protein>
<accession>A0ABD0KBT3</accession>
<reference evidence="2 3" key="1">
    <citation type="journal article" date="2023" name="Sci. Data">
        <title>Genome assembly of the Korean intertidal mud-creeper Batillaria attramentaria.</title>
        <authorList>
            <person name="Patra A.K."/>
            <person name="Ho P.T."/>
            <person name="Jun S."/>
            <person name="Lee S.J."/>
            <person name="Kim Y."/>
            <person name="Won Y.J."/>
        </authorList>
    </citation>
    <scope>NUCLEOTIDE SEQUENCE [LARGE SCALE GENOMIC DNA]</scope>
    <source>
        <strain evidence="2">Wonlab-2016</strain>
    </source>
</reference>
<organism evidence="2 3">
    <name type="scientific">Batillaria attramentaria</name>
    <dbReference type="NCBI Taxonomy" id="370345"/>
    <lineage>
        <taxon>Eukaryota</taxon>
        <taxon>Metazoa</taxon>
        <taxon>Spiralia</taxon>
        <taxon>Lophotrochozoa</taxon>
        <taxon>Mollusca</taxon>
        <taxon>Gastropoda</taxon>
        <taxon>Caenogastropoda</taxon>
        <taxon>Sorbeoconcha</taxon>
        <taxon>Cerithioidea</taxon>
        <taxon>Batillariidae</taxon>
        <taxon>Batillaria</taxon>
    </lineage>
</organism>
<proteinExistence type="predicted"/>
<sequence>DNTSFTTDVNTSSTRGSYQETTTLLQRQEANKRHQHFRDNKRLTRDINTSATRRGYQETTTLLQGQQDANKKHQHFSDKKRDSKRLKRDINASTGTKEDRGETTTAVGVSCSSTVVSDQGVIETNETPTLDSRFVVVYRVQGGKSFASVISCCTVTCCGDTCCHN</sequence>
<dbReference type="Proteomes" id="UP001519460">
    <property type="component" value="Unassembled WGS sequence"/>
</dbReference>
<dbReference type="AlphaFoldDB" id="A0ABD0KBT3"/>
<evidence type="ECO:0000256" key="1">
    <source>
        <dbReference type="SAM" id="MobiDB-lite"/>
    </source>
</evidence>
<name>A0ABD0KBT3_9CAEN</name>
<evidence type="ECO:0000313" key="3">
    <source>
        <dbReference type="Proteomes" id="UP001519460"/>
    </source>
</evidence>
<feature type="compositionally biased region" description="Polar residues" evidence="1">
    <location>
        <begin position="1"/>
        <end position="28"/>
    </location>
</feature>
<dbReference type="EMBL" id="JACVVK020000209">
    <property type="protein sequence ID" value="KAK7484531.1"/>
    <property type="molecule type" value="Genomic_DNA"/>
</dbReference>
<feature type="compositionally biased region" description="Polar residues" evidence="1">
    <location>
        <begin position="46"/>
        <end position="68"/>
    </location>
</feature>
<feature type="non-terminal residue" evidence="2">
    <location>
        <position position="1"/>
    </location>
</feature>
<comment type="caution">
    <text evidence="2">The sequence shown here is derived from an EMBL/GenBank/DDBJ whole genome shotgun (WGS) entry which is preliminary data.</text>
</comment>